<evidence type="ECO:0000313" key="10">
    <source>
        <dbReference type="EMBL" id="MDJ1503452.1"/>
    </source>
</evidence>
<keyword evidence="4" id="KW-0808">Transferase</keyword>
<dbReference type="InterPro" id="IPR005467">
    <property type="entry name" value="His_kinase_dom"/>
</dbReference>
<dbReference type="Pfam" id="PF13424">
    <property type="entry name" value="TPR_12"/>
    <property type="match status" value="1"/>
</dbReference>
<dbReference type="Proteomes" id="UP001232063">
    <property type="component" value="Unassembled WGS sequence"/>
</dbReference>
<gene>
    <name evidence="10" type="ORF">QNI22_22480</name>
</gene>
<dbReference type="Gene3D" id="1.25.40.10">
    <property type="entry name" value="Tetratricopeptide repeat domain"/>
    <property type="match status" value="2"/>
</dbReference>
<evidence type="ECO:0000259" key="9">
    <source>
        <dbReference type="PROSITE" id="PS50109"/>
    </source>
</evidence>
<keyword evidence="8" id="KW-1133">Transmembrane helix</keyword>
<dbReference type="InterPro" id="IPR050351">
    <property type="entry name" value="BphY/WalK/GraS-like"/>
</dbReference>
<evidence type="ECO:0000256" key="8">
    <source>
        <dbReference type="SAM" id="Phobius"/>
    </source>
</evidence>
<dbReference type="Gene3D" id="1.10.287.130">
    <property type="match status" value="1"/>
</dbReference>
<proteinExistence type="predicted"/>
<name>A0AAE3R9W0_9BACT</name>
<evidence type="ECO:0000256" key="1">
    <source>
        <dbReference type="ARBA" id="ARBA00000085"/>
    </source>
</evidence>
<dbReference type="SUPFAM" id="SSF47384">
    <property type="entry name" value="Homodimeric domain of signal transducing histidine kinase"/>
    <property type="match status" value="1"/>
</dbReference>
<evidence type="ECO:0000256" key="6">
    <source>
        <dbReference type="PROSITE-ProRule" id="PRU00339"/>
    </source>
</evidence>
<evidence type="ECO:0000256" key="3">
    <source>
        <dbReference type="ARBA" id="ARBA00022553"/>
    </source>
</evidence>
<keyword evidence="8" id="KW-0472">Membrane</keyword>
<dbReference type="InterPro" id="IPR036097">
    <property type="entry name" value="HisK_dim/P_sf"/>
</dbReference>
<dbReference type="InterPro" id="IPR003661">
    <property type="entry name" value="HisK_dim/P_dom"/>
</dbReference>
<feature type="repeat" description="TPR" evidence="6">
    <location>
        <begin position="202"/>
        <end position="235"/>
    </location>
</feature>
<comment type="catalytic activity">
    <reaction evidence="1">
        <text>ATP + protein L-histidine = ADP + protein N-phospho-L-histidine.</text>
        <dbReference type="EC" id="2.7.13.3"/>
    </reaction>
</comment>
<dbReference type="InterPro" id="IPR036890">
    <property type="entry name" value="HATPase_C_sf"/>
</dbReference>
<evidence type="ECO:0000256" key="4">
    <source>
        <dbReference type="ARBA" id="ARBA00022679"/>
    </source>
</evidence>
<dbReference type="InterPro" id="IPR003594">
    <property type="entry name" value="HATPase_dom"/>
</dbReference>
<dbReference type="Pfam" id="PF09986">
    <property type="entry name" value="DUF2225"/>
    <property type="match status" value="1"/>
</dbReference>
<dbReference type="InterPro" id="IPR004358">
    <property type="entry name" value="Sig_transdc_His_kin-like_C"/>
</dbReference>
<sequence length="725" mass="84093">MLFIRNIFLSLSLFFLFTVAFTQVTNLNQIVTQMPETSVETYEALIEKYTSDFEHLSDNRRAYELQKVITLAEKAADPKVQIYFYMLAGAMYYGERSFNKSDSIYEATLKQALEEQLYPEAGLICIKLGNLNQSVHKSSQALKFYQQALQYFEKLHKNAFILRIRYLVGDLYYKVKDYTNCIANLQEIVRSSPDSLNKRGYISTFNTIGLAYSDMRNYAKAIQFFEKSMQAARTYKDTVWIGIAARGIGNSYKMEGNYTKALLFYFQDLDIAIYRKFWDEALTVSLSIAEVYEYTKQSDLAQTYYEKAIEFQKNVHNSELNYTFHKQLARYYQKTGRHELATQSLFWADSLSKLLFDQSQIIREIRLKSSFELEKKESEYRLLLAESRERQQQIIFVTVISALILTSLLLTYIVREKIRTNKLLHSQKMDLEYKNEELAAVSEELSASNEELQASNETQLILMDNLHQRNQEIEFLNKDLERQVQARTAELEATVSNLTQQNQDIQQFTYIVSHNLRAPVARILGLLHLIETDKDEDTTSPDHELVELLHKAAHDMDITISDLTSILSIKNNVDQYKEKIDTARLVSYTVDLFNDQIENTHAKIDSTIEVPEIVTIRSYMESILYHLISNALKYRSPERIPWVSIHISATEAENVLSVEDNGIGFDLADAELYKIFGLYQRLHTHVKGKGYGLFLVKTQVEVLHGWVVVKSKENVGSRFEIHLPK</sequence>
<feature type="coiled-coil region" evidence="7">
    <location>
        <begin position="39"/>
        <end position="66"/>
    </location>
</feature>
<keyword evidence="8" id="KW-0812">Transmembrane</keyword>
<dbReference type="EMBL" id="JASJOU010000008">
    <property type="protein sequence ID" value="MDJ1503452.1"/>
    <property type="molecule type" value="Genomic_DNA"/>
</dbReference>
<dbReference type="SMART" id="SM00028">
    <property type="entry name" value="TPR"/>
    <property type="match status" value="5"/>
</dbReference>
<keyword evidence="11" id="KW-1185">Reference proteome</keyword>
<dbReference type="InterPro" id="IPR019734">
    <property type="entry name" value="TPR_rpt"/>
</dbReference>
<feature type="transmembrane region" description="Helical" evidence="8">
    <location>
        <begin position="394"/>
        <end position="414"/>
    </location>
</feature>
<comment type="caution">
    <text evidence="10">The sequence shown here is derived from an EMBL/GenBank/DDBJ whole genome shotgun (WGS) entry which is preliminary data.</text>
</comment>
<dbReference type="EC" id="2.7.13.3" evidence="2"/>
<evidence type="ECO:0000256" key="5">
    <source>
        <dbReference type="ARBA" id="ARBA00022777"/>
    </source>
</evidence>
<dbReference type="GO" id="GO:0030295">
    <property type="term" value="F:protein kinase activator activity"/>
    <property type="evidence" value="ECO:0007669"/>
    <property type="project" value="TreeGrafter"/>
</dbReference>
<dbReference type="Pfam" id="PF13181">
    <property type="entry name" value="TPR_8"/>
    <property type="match status" value="1"/>
</dbReference>
<keyword evidence="6" id="KW-0802">TPR repeat</keyword>
<dbReference type="PANTHER" id="PTHR42878:SF15">
    <property type="entry name" value="BACTERIOPHYTOCHROME"/>
    <property type="match status" value="1"/>
</dbReference>
<dbReference type="InterPro" id="IPR018708">
    <property type="entry name" value="DUF2225"/>
</dbReference>
<evidence type="ECO:0000256" key="7">
    <source>
        <dbReference type="SAM" id="Coils"/>
    </source>
</evidence>
<dbReference type="SUPFAM" id="SSF48452">
    <property type="entry name" value="TPR-like"/>
    <property type="match status" value="2"/>
</dbReference>
<dbReference type="SMART" id="SM00387">
    <property type="entry name" value="HATPase_c"/>
    <property type="match status" value="1"/>
</dbReference>
<keyword evidence="5" id="KW-0418">Kinase</keyword>
<dbReference type="PANTHER" id="PTHR42878">
    <property type="entry name" value="TWO-COMPONENT HISTIDINE KINASE"/>
    <property type="match status" value="1"/>
</dbReference>
<protein>
    <recommendedName>
        <fullName evidence="2">histidine kinase</fullName>
        <ecNumber evidence="2">2.7.13.3</ecNumber>
    </recommendedName>
</protein>
<accession>A0AAE3R9W0</accession>
<feature type="coiled-coil region" evidence="7">
    <location>
        <begin position="431"/>
        <end position="501"/>
    </location>
</feature>
<dbReference type="SMART" id="SM00388">
    <property type="entry name" value="HisKA"/>
    <property type="match status" value="1"/>
</dbReference>
<feature type="domain" description="Histidine kinase" evidence="9">
    <location>
        <begin position="511"/>
        <end position="725"/>
    </location>
</feature>
<dbReference type="AlphaFoldDB" id="A0AAE3R9W0"/>
<dbReference type="Pfam" id="PF02518">
    <property type="entry name" value="HATPase_c"/>
    <property type="match status" value="1"/>
</dbReference>
<dbReference type="Gene3D" id="3.30.565.10">
    <property type="entry name" value="Histidine kinase-like ATPase, C-terminal domain"/>
    <property type="match status" value="1"/>
</dbReference>
<evidence type="ECO:0000256" key="2">
    <source>
        <dbReference type="ARBA" id="ARBA00012438"/>
    </source>
</evidence>
<dbReference type="InterPro" id="IPR011990">
    <property type="entry name" value="TPR-like_helical_dom_sf"/>
</dbReference>
<dbReference type="GO" id="GO:0007234">
    <property type="term" value="P:osmosensory signaling via phosphorelay pathway"/>
    <property type="evidence" value="ECO:0007669"/>
    <property type="project" value="TreeGrafter"/>
</dbReference>
<dbReference type="PRINTS" id="PR00344">
    <property type="entry name" value="BCTRLSENSOR"/>
</dbReference>
<dbReference type="GO" id="GO:0000156">
    <property type="term" value="F:phosphorelay response regulator activity"/>
    <property type="evidence" value="ECO:0007669"/>
    <property type="project" value="TreeGrafter"/>
</dbReference>
<dbReference type="GO" id="GO:0000155">
    <property type="term" value="F:phosphorelay sensor kinase activity"/>
    <property type="evidence" value="ECO:0007669"/>
    <property type="project" value="InterPro"/>
</dbReference>
<evidence type="ECO:0000313" key="11">
    <source>
        <dbReference type="Proteomes" id="UP001232063"/>
    </source>
</evidence>
<dbReference type="PROSITE" id="PS50109">
    <property type="entry name" value="HIS_KIN"/>
    <property type="match status" value="1"/>
</dbReference>
<dbReference type="PROSITE" id="PS50005">
    <property type="entry name" value="TPR"/>
    <property type="match status" value="1"/>
</dbReference>
<dbReference type="CDD" id="cd00082">
    <property type="entry name" value="HisKA"/>
    <property type="match status" value="1"/>
</dbReference>
<keyword evidence="3" id="KW-0597">Phosphoprotein</keyword>
<organism evidence="10 11">
    <name type="scientific">Xanthocytophaga agilis</name>
    <dbReference type="NCBI Taxonomy" id="3048010"/>
    <lineage>
        <taxon>Bacteria</taxon>
        <taxon>Pseudomonadati</taxon>
        <taxon>Bacteroidota</taxon>
        <taxon>Cytophagia</taxon>
        <taxon>Cytophagales</taxon>
        <taxon>Rhodocytophagaceae</taxon>
        <taxon>Xanthocytophaga</taxon>
    </lineage>
</organism>
<keyword evidence="7" id="KW-0175">Coiled coil</keyword>
<reference evidence="10" key="1">
    <citation type="submission" date="2023-05" db="EMBL/GenBank/DDBJ databases">
        <authorList>
            <person name="Zhang X."/>
        </authorList>
    </citation>
    <scope>NUCLEOTIDE SEQUENCE</scope>
    <source>
        <strain evidence="10">BD1B2-1</strain>
    </source>
</reference>
<dbReference type="RefSeq" id="WP_314514067.1">
    <property type="nucleotide sequence ID" value="NZ_JASJOU010000008.1"/>
</dbReference>
<dbReference type="SUPFAM" id="SSF55874">
    <property type="entry name" value="ATPase domain of HSP90 chaperone/DNA topoisomerase II/histidine kinase"/>
    <property type="match status" value="1"/>
</dbReference>